<sequence>MSVATDVIMSVAAALLLVAAMIGVNRIAVGPSQLDRSVAADLMVAVVVAGLGLWTAWTDQPTYLMVLVLLSLLGFTSAVSIARMVGDRMAMRSKMTAKRKEEAVRR</sequence>
<organism evidence="9 10">
    <name type="scientific">Tessaracoccus palaemonis</name>
    <dbReference type="NCBI Taxonomy" id="2829499"/>
    <lineage>
        <taxon>Bacteria</taxon>
        <taxon>Bacillati</taxon>
        <taxon>Actinomycetota</taxon>
        <taxon>Actinomycetes</taxon>
        <taxon>Propionibacteriales</taxon>
        <taxon>Propionibacteriaceae</taxon>
        <taxon>Tessaracoccus</taxon>
    </lineage>
</organism>
<keyword evidence="4" id="KW-1003">Cell membrane</keyword>
<evidence type="ECO:0000256" key="2">
    <source>
        <dbReference type="ARBA" id="ARBA00009212"/>
    </source>
</evidence>
<keyword evidence="5 8" id="KW-0812">Transmembrane</keyword>
<comment type="subcellular location">
    <subcellularLocation>
        <location evidence="1">Cell membrane</location>
        <topology evidence="1">Multi-pass membrane protein</topology>
    </subcellularLocation>
</comment>
<dbReference type="EMBL" id="CP079216">
    <property type="protein sequence ID" value="QXT63040.1"/>
    <property type="molecule type" value="Genomic_DNA"/>
</dbReference>
<evidence type="ECO:0000256" key="1">
    <source>
        <dbReference type="ARBA" id="ARBA00004651"/>
    </source>
</evidence>
<accession>A0ABX8SK63</accession>
<keyword evidence="6 8" id="KW-1133">Transmembrane helix</keyword>
<keyword evidence="10" id="KW-1185">Reference proteome</keyword>
<dbReference type="Proteomes" id="UP000824504">
    <property type="component" value="Chromosome"/>
</dbReference>
<name>A0ABX8SK63_9ACTN</name>
<evidence type="ECO:0000256" key="5">
    <source>
        <dbReference type="ARBA" id="ARBA00022692"/>
    </source>
</evidence>
<dbReference type="RefSeq" id="WP_219082528.1">
    <property type="nucleotide sequence ID" value="NZ_CP079216.1"/>
</dbReference>
<reference evidence="9 10" key="1">
    <citation type="submission" date="2021-07" db="EMBL/GenBank/DDBJ databases">
        <title>complete genome sequencing of Tessaracoccus sp.J1M15.</title>
        <authorList>
            <person name="Bae J.-W."/>
            <person name="Kim D.-y."/>
        </authorList>
    </citation>
    <scope>NUCLEOTIDE SEQUENCE [LARGE SCALE GENOMIC DNA]</scope>
    <source>
        <strain evidence="9 10">J1M15</strain>
    </source>
</reference>
<evidence type="ECO:0000313" key="9">
    <source>
        <dbReference type="EMBL" id="QXT63040.1"/>
    </source>
</evidence>
<evidence type="ECO:0000256" key="6">
    <source>
        <dbReference type="ARBA" id="ARBA00022989"/>
    </source>
</evidence>
<feature type="transmembrane region" description="Helical" evidence="8">
    <location>
        <begin position="37"/>
        <end position="57"/>
    </location>
</feature>
<feature type="transmembrane region" description="Helical" evidence="8">
    <location>
        <begin position="6"/>
        <end position="25"/>
    </location>
</feature>
<protein>
    <submittedName>
        <fullName evidence="9">Cation:proton antiporter</fullName>
    </submittedName>
</protein>
<dbReference type="InterPro" id="IPR007208">
    <property type="entry name" value="MrpF/PhaF-like"/>
</dbReference>
<evidence type="ECO:0000256" key="8">
    <source>
        <dbReference type="SAM" id="Phobius"/>
    </source>
</evidence>
<dbReference type="PANTHER" id="PTHR34702:SF1">
    <property type="entry name" value="NA(+)_H(+) ANTIPORTER SUBUNIT F"/>
    <property type="match status" value="1"/>
</dbReference>
<evidence type="ECO:0000256" key="4">
    <source>
        <dbReference type="ARBA" id="ARBA00022475"/>
    </source>
</evidence>
<keyword evidence="7 8" id="KW-0472">Membrane</keyword>
<comment type="similarity">
    <text evidence="2">Belongs to the CPA3 antiporters (TC 2.A.63) subunit F family.</text>
</comment>
<keyword evidence="3" id="KW-0813">Transport</keyword>
<dbReference type="PANTHER" id="PTHR34702">
    <property type="entry name" value="NA(+)/H(+) ANTIPORTER SUBUNIT F1"/>
    <property type="match status" value="1"/>
</dbReference>
<dbReference type="Pfam" id="PF04066">
    <property type="entry name" value="MrpF_PhaF"/>
    <property type="match status" value="1"/>
</dbReference>
<evidence type="ECO:0000256" key="7">
    <source>
        <dbReference type="ARBA" id="ARBA00023136"/>
    </source>
</evidence>
<evidence type="ECO:0000313" key="10">
    <source>
        <dbReference type="Proteomes" id="UP000824504"/>
    </source>
</evidence>
<gene>
    <name evidence="9" type="ORF">KDB89_00685</name>
</gene>
<proteinExistence type="inferred from homology"/>
<feature type="transmembrane region" description="Helical" evidence="8">
    <location>
        <begin position="63"/>
        <end position="85"/>
    </location>
</feature>
<evidence type="ECO:0000256" key="3">
    <source>
        <dbReference type="ARBA" id="ARBA00022448"/>
    </source>
</evidence>